<dbReference type="SUPFAM" id="SSF49599">
    <property type="entry name" value="TRAF domain-like"/>
    <property type="match status" value="1"/>
</dbReference>
<evidence type="ECO:0000313" key="6">
    <source>
        <dbReference type="Proteomes" id="UP000823674"/>
    </source>
</evidence>
<protein>
    <recommendedName>
        <fullName evidence="4">MATH domain-containing protein</fullName>
    </recommendedName>
</protein>
<dbReference type="InterPro" id="IPR002083">
    <property type="entry name" value="MATH/TRAF_dom"/>
</dbReference>
<feature type="transmembrane region" description="Helical" evidence="3">
    <location>
        <begin position="72"/>
        <end position="94"/>
    </location>
</feature>
<organism evidence="5 6">
    <name type="scientific">Brassica rapa subsp. trilocularis</name>
    <dbReference type="NCBI Taxonomy" id="1813537"/>
    <lineage>
        <taxon>Eukaryota</taxon>
        <taxon>Viridiplantae</taxon>
        <taxon>Streptophyta</taxon>
        <taxon>Embryophyta</taxon>
        <taxon>Tracheophyta</taxon>
        <taxon>Spermatophyta</taxon>
        <taxon>Magnoliopsida</taxon>
        <taxon>eudicotyledons</taxon>
        <taxon>Gunneridae</taxon>
        <taxon>Pentapetalae</taxon>
        <taxon>rosids</taxon>
        <taxon>malvids</taxon>
        <taxon>Brassicales</taxon>
        <taxon>Brassicaceae</taxon>
        <taxon>Brassiceae</taxon>
        <taxon>Brassica</taxon>
    </lineage>
</organism>
<feature type="domain" description="MATH" evidence="4">
    <location>
        <begin position="100"/>
        <end position="225"/>
    </location>
</feature>
<evidence type="ECO:0000259" key="4">
    <source>
        <dbReference type="PROSITE" id="PS50144"/>
    </source>
</evidence>
<evidence type="ECO:0000256" key="2">
    <source>
        <dbReference type="SAM" id="Coils"/>
    </source>
</evidence>
<keyword evidence="3" id="KW-0472">Membrane</keyword>
<dbReference type="CDD" id="cd00121">
    <property type="entry name" value="MATH"/>
    <property type="match status" value="1"/>
</dbReference>
<feature type="coiled-coil region" evidence="2">
    <location>
        <begin position="278"/>
        <end position="321"/>
    </location>
</feature>
<gene>
    <name evidence="5" type="primary">A02p020230.1_BraROA</name>
    <name evidence="5" type="ORF">IGI04_005903</name>
</gene>
<dbReference type="PANTHER" id="PTHR46236">
    <property type="entry name" value="TRAF-LIKE SUPERFAMILY PROTEIN"/>
    <property type="match status" value="1"/>
</dbReference>
<dbReference type="InterPro" id="IPR008974">
    <property type="entry name" value="TRAF-like"/>
</dbReference>
<reference evidence="5 6" key="1">
    <citation type="submission" date="2021-03" db="EMBL/GenBank/DDBJ databases">
        <authorList>
            <person name="King G.J."/>
            <person name="Bancroft I."/>
            <person name="Baten A."/>
            <person name="Bloomfield J."/>
            <person name="Borpatragohain P."/>
            <person name="He Z."/>
            <person name="Irish N."/>
            <person name="Irwin J."/>
            <person name="Liu K."/>
            <person name="Mauleon R.P."/>
            <person name="Moore J."/>
            <person name="Morris R."/>
            <person name="Ostergaard L."/>
            <person name="Wang B."/>
            <person name="Wells R."/>
        </authorList>
    </citation>
    <scope>NUCLEOTIDE SEQUENCE [LARGE SCALE GENOMIC DNA]</scope>
    <source>
        <strain evidence="5">R-o-18</strain>
        <tissue evidence="5">Leaf</tissue>
    </source>
</reference>
<evidence type="ECO:0000256" key="1">
    <source>
        <dbReference type="ARBA" id="ARBA00023054"/>
    </source>
</evidence>
<keyword evidence="3" id="KW-1133">Transmembrane helix</keyword>
<dbReference type="PANTHER" id="PTHR46236:SF12">
    <property type="entry name" value="MATH DOMAIN-CONTAINING PROTEIN"/>
    <property type="match status" value="1"/>
</dbReference>
<dbReference type="PROSITE" id="PS50144">
    <property type="entry name" value="MATH"/>
    <property type="match status" value="1"/>
</dbReference>
<dbReference type="InterPro" id="IPR050804">
    <property type="entry name" value="MCC"/>
</dbReference>
<dbReference type="Proteomes" id="UP000823674">
    <property type="component" value="Chromosome A02"/>
</dbReference>
<evidence type="ECO:0000256" key="3">
    <source>
        <dbReference type="SAM" id="Phobius"/>
    </source>
</evidence>
<name>A0ABQ7NFD0_BRACM</name>
<dbReference type="SMART" id="SM00061">
    <property type="entry name" value="MATH"/>
    <property type="match status" value="1"/>
</dbReference>
<evidence type="ECO:0000313" key="5">
    <source>
        <dbReference type="EMBL" id="KAG5409584.1"/>
    </source>
</evidence>
<dbReference type="Pfam" id="PF22486">
    <property type="entry name" value="MATH_2"/>
    <property type="match status" value="1"/>
</dbReference>
<keyword evidence="1 2" id="KW-0175">Coiled coil</keyword>
<accession>A0ABQ7NFD0</accession>
<keyword evidence="6" id="KW-1185">Reference proteome</keyword>
<dbReference type="Gene3D" id="2.60.210.10">
    <property type="entry name" value="Apoptosis, Tumor Necrosis Factor Receptor Associated Protein 2, Chain A"/>
    <property type="match status" value="1"/>
</dbReference>
<dbReference type="EMBL" id="JADBGQ010000002">
    <property type="protein sequence ID" value="KAG5409584.1"/>
    <property type="molecule type" value="Genomic_DNA"/>
</dbReference>
<comment type="caution">
    <text evidence="5">The sequence shown here is derived from an EMBL/GenBank/DDBJ whole genome shotgun (WGS) entry which is preliminary data.</text>
</comment>
<proteinExistence type="predicted"/>
<sequence length="344" mass="39903">MQMYQAKCNWVEVICFPIQLRNTLFLPSVAVLTRLSTSHCVVKWNRDINTTCAFSNNKLESRDHMLSSEYSALILLNSFKLCWLLVWSGLYMLVPYCEAIPSFRLEIDNFSEKEACIESPTFVSGGCEWYLFLYPKGDSLCDDHLSLYLSVANTQLLQSGWKRSINYYFIVVNQCHKELYRSSRLGGHLFCAENPSWGQRKFLPLEKYQEKGFLEKDRLIIQVYIDILEATDGKDLEVSRIKQRLQNIESCFVKNCVEFKSKEISLEKEESDTDASRIKKLEERVNNLELMISDDVNASRIQQQEERIKSLETMMSDLKVGLDMEKAKSCADGFFVVDHNDVLM</sequence>
<keyword evidence="3" id="KW-0812">Transmembrane</keyword>